<dbReference type="Proteomes" id="UP001257659">
    <property type="component" value="Unassembled WGS sequence"/>
</dbReference>
<evidence type="ECO:0000313" key="3">
    <source>
        <dbReference type="Proteomes" id="UP001257659"/>
    </source>
</evidence>
<proteinExistence type="predicted"/>
<feature type="transmembrane region" description="Helical" evidence="1">
    <location>
        <begin position="133"/>
        <end position="151"/>
    </location>
</feature>
<evidence type="ECO:0000256" key="1">
    <source>
        <dbReference type="SAM" id="Phobius"/>
    </source>
</evidence>
<dbReference type="InterPro" id="IPR053824">
    <property type="entry name" value="DUF7010"/>
</dbReference>
<keyword evidence="3" id="KW-1185">Reference proteome</keyword>
<evidence type="ECO:0000313" key="2">
    <source>
        <dbReference type="EMBL" id="MDR6300985.1"/>
    </source>
</evidence>
<organism evidence="2 3">
    <name type="scientific">Mesonia maritima</name>
    <dbReference type="NCBI Taxonomy" id="1793873"/>
    <lineage>
        <taxon>Bacteria</taxon>
        <taxon>Pseudomonadati</taxon>
        <taxon>Bacteroidota</taxon>
        <taxon>Flavobacteriia</taxon>
        <taxon>Flavobacteriales</taxon>
        <taxon>Flavobacteriaceae</taxon>
        <taxon>Mesonia</taxon>
    </lineage>
</organism>
<accession>A0ABU1K6T6</accession>
<feature type="transmembrane region" description="Helical" evidence="1">
    <location>
        <begin position="109"/>
        <end position="126"/>
    </location>
</feature>
<feature type="transmembrane region" description="Helical" evidence="1">
    <location>
        <begin position="21"/>
        <end position="39"/>
    </location>
</feature>
<keyword evidence="1" id="KW-1133">Transmembrane helix</keyword>
<reference evidence="2 3" key="1">
    <citation type="submission" date="2023-07" db="EMBL/GenBank/DDBJ databases">
        <title>Genomic Encyclopedia of Type Strains, Phase IV (KMG-IV): sequencing the most valuable type-strain genomes for metagenomic binning, comparative biology and taxonomic classification.</title>
        <authorList>
            <person name="Goeker M."/>
        </authorList>
    </citation>
    <scope>NUCLEOTIDE SEQUENCE [LARGE SCALE GENOMIC DNA]</scope>
    <source>
        <strain evidence="2 3">DSM 102814</strain>
    </source>
</reference>
<gene>
    <name evidence="2" type="ORF">GGR31_001632</name>
</gene>
<feature type="transmembrane region" description="Helical" evidence="1">
    <location>
        <begin position="85"/>
        <end position="103"/>
    </location>
</feature>
<name>A0ABU1K6T6_9FLAO</name>
<dbReference type="Pfam" id="PF22765">
    <property type="entry name" value="DUF7010"/>
    <property type="match status" value="1"/>
</dbReference>
<feature type="transmembrane region" description="Helical" evidence="1">
    <location>
        <begin position="45"/>
        <end position="65"/>
    </location>
</feature>
<sequence>MEKNNLKKLKLEIQVEAKKGIDFIISGGILWLAISFIWLQEFSSYNKSIITFMVAALMLPLAFALSKLFSTNWKIKNNSLQPLGLWLNFAQLIYFPILVFVLLEQPDNFIMAYAIITGAHLFPYAWLYEDIGYAITAIIISIGSLGIGLYFSPENFWIIPLFTSSLLFLLSLKILFLKRTSHLKN</sequence>
<dbReference type="RefSeq" id="WP_309727927.1">
    <property type="nucleotide sequence ID" value="NZ_JAVDQA010000004.1"/>
</dbReference>
<keyword evidence="1" id="KW-0472">Membrane</keyword>
<protein>
    <submittedName>
        <fullName evidence="2">Uncharacterized protein</fullName>
    </submittedName>
</protein>
<dbReference type="EMBL" id="JAVDQA010000004">
    <property type="protein sequence ID" value="MDR6300985.1"/>
    <property type="molecule type" value="Genomic_DNA"/>
</dbReference>
<keyword evidence="1" id="KW-0812">Transmembrane</keyword>
<feature type="transmembrane region" description="Helical" evidence="1">
    <location>
        <begin position="157"/>
        <end position="176"/>
    </location>
</feature>
<comment type="caution">
    <text evidence="2">The sequence shown here is derived from an EMBL/GenBank/DDBJ whole genome shotgun (WGS) entry which is preliminary data.</text>
</comment>